<dbReference type="Gene3D" id="3.40.30.10">
    <property type="entry name" value="Glutaredoxin"/>
    <property type="match status" value="1"/>
</dbReference>
<gene>
    <name evidence="9" type="ordered locus">Terro_0189</name>
</gene>
<accession>I3ZBC2</accession>
<dbReference type="RefSeq" id="WP_014784109.1">
    <property type="nucleotide sequence ID" value="NC_018014.1"/>
</dbReference>
<protein>
    <submittedName>
        <fullName evidence="9">Protein-disulfide isomerase</fullName>
    </submittedName>
</protein>
<organism evidence="9 10">
    <name type="scientific">Terriglobus roseus (strain DSM 18391 / NRRL B-41598 / KBS 63)</name>
    <dbReference type="NCBI Taxonomy" id="926566"/>
    <lineage>
        <taxon>Bacteria</taxon>
        <taxon>Pseudomonadati</taxon>
        <taxon>Acidobacteriota</taxon>
        <taxon>Terriglobia</taxon>
        <taxon>Terriglobales</taxon>
        <taxon>Acidobacteriaceae</taxon>
        <taxon>Terriglobus</taxon>
    </lineage>
</organism>
<dbReference type="InterPro" id="IPR012336">
    <property type="entry name" value="Thioredoxin-like_fold"/>
</dbReference>
<keyword evidence="9" id="KW-0413">Isomerase</keyword>
<dbReference type="Pfam" id="PF13462">
    <property type="entry name" value="Thioredoxin_4"/>
    <property type="match status" value="1"/>
</dbReference>
<keyword evidence="3" id="KW-0560">Oxidoreductase</keyword>
<dbReference type="Proteomes" id="UP000006056">
    <property type="component" value="Chromosome"/>
</dbReference>
<keyword evidence="2 7" id="KW-0732">Signal</keyword>
<evidence type="ECO:0000256" key="1">
    <source>
        <dbReference type="ARBA" id="ARBA00005791"/>
    </source>
</evidence>
<evidence type="ECO:0000259" key="8">
    <source>
        <dbReference type="Pfam" id="PF13462"/>
    </source>
</evidence>
<evidence type="ECO:0000256" key="7">
    <source>
        <dbReference type="SAM" id="SignalP"/>
    </source>
</evidence>
<keyword evidence="10" id="KW-1185">Reference proteome</keyword>
<sequence length="340" mass="36500">MIRPLSSHPRSVRAVASLLLAAALCVTGCRAQVPAAGAGGATNLSPETARRVALMIRTKAGLPFNYDVKVGERKPSPYTGYDEVTVLLGEYGKPMKPMEFLLSKDEKTLAQMNTFDMSKDPRALVSDAGRPARGAKDKAPVTIVVFDDLECPFCARMHQAIFPALLARYGDKVRISYKDFPLAQIHPWAIHAAVNADCLAEESPTAYWNMVDYMHAHLDEIGLDPATPAVKDKALPVALKQIDKETLAEGARAKVNTKKLSACIERQDETAVRASMKEGDGLTVSGVPALFVNGQMITGAIPIEFVYRAVDDALTAQGVTPPPPVALPDLQAPPAASQAQ</sequence>
<dbReference type="HOGENOM" id="CLU_876111_0_0_0"/>
<dbReference type="AlphaFoldDB" id="I3ZBC2"/>
<dbReference type="PANTHER" id="PTHR13887:SF14">
    <property type="entry name" value="DISULFIDE BOND FORMATION PROTEIN D"/>
    <property type="match status" value="1"/>
</dbReference>
<dbReference type="eggNOG" id="COG1651">
    <property type="taxonomic scope" value="Bacteria"/>
</dbReference>
<dbReference type="PATRIC" id="fig|926566.3.peg.193"/>
<evidence type="ECO:0000256" key="6">
    <source>
        <dbReference type="SAM" id="MobiDB-lite"/>
    </source>
</evidence>
<dbReference type="GO" id="GO:0016491">
    <property type="term" value="F:oxidoreductase activity"/>
    <property type="evidence" value="ECO:0007669"/>
    <property type="project" value="UniProtKB-KW"/>
</dbReference>
<evidence type="ECO:0000256" key="5">
    <source>
        <dbReference type="ARBA" id="ARBA00023284"/>
    </source>
</evidence>
<dbReference type="SUPFAM" id="SSF52833">
    <property type="entry name" value="Thioredoxin-like"/>
    <property type="match status" value="1"/>
</dbReference>
<comment type="similarity">
    <text evidence="1">Belongs to the thioredoxin family. DsbA subfamily.</text>
</comment>
<keyword evidence="4" id="KW-1015">Disulfide bond</keyword>
<evidence type="ECO:0000313" key="10">
    <source>
        <dbReference type="Proteomes" id="UP000006056"/>
    </source>
</evidence>
<evidence type="ECO:0000256" key="2">
    <source>
        <dbReference type="ARBA" id="ARBA00022729"/>
    </source>
</evidence>
<dbReference type="KEGG" id="trs:Terro_0189"/>
<feature type="signal peptide" evidence="7">
    <location>
        <begin position="1"/>
        <end position="31"/>
    </location>
</feature>
<feature type="region of interest" description="Disordered" evidence="6">
    <location>
        <begin position="320"/>
        <end position="340"/>
    </location>
</feature>
<dbReference type="EMBL" id="CP003379">
    <property type="protein sequence ID" value="AFL86540.1"/>
    <property type="molecule type" value="Genomic_DNA"/>
</dbReference>
<name>I3ZBC2_TERRK</name>
<evidence type="ECO:0000256" key="3">
    <source>
        <dbReference type="ARBA" id="ARBA00023002"/>
    </source>
</evidence>
<dbReference type="InterPro" id="IPR036249">
    <property type="entry name" value="Thioredoxin-like_sf"/>
</dbReference>
<dbReference type="PANTHER" id="PTHR13887">
    <property type="entry name" value="GLUTATHIONE S-TRANSFERASE KAPPA"/>
    <property type="match status" value="1"/>
</dbReference>
<feature type="chain" id="PRO_5003684584" evidence="7">
    <location>
        <begin position="32"/>
        <end position="340"/>
    </location>
</feature>
<proteinExistence type="inferred from homology"/>
<evidence type="ECO:0000256" key="4">
    <source>
        <dbReference type="ARBA" id="ARBA00023157"/>
    </source>
</evidence>
<evidence type="ECO:0000313" key="9">
    <source>
        <dbReference type="EMBL" id="AFL86540.1"/>
    </source>
</evidence>
<reference evidence="9 10" key="1">
    <citation type="submission" date="2012-06" db="EMBL/GenBank/DDBJ databases">
        <title>Complete genome of Terriglobus roseus DSM 18391.</title>
        <authorList>
            <consortium name="US DOE Joint Genome Institute (JGI-PGF)"/>
            <person name="Lucas S."/>
            <person name="Copeland A."/>
            <person name="Lapidus A."/>
            <person name="Glavina del Rio T."/>
            <person name="Dalin E."/>
            <person name="Tice H."/>
            <person name="Bruce D."/>
            <person name="Goodwin L."/>
            <person name="Pitluck S."/>
            <person name="Peters L."/>
            <person name="Mikhailova N."/>
            <person name="Munk A.C.C."/>
            <person name="Kyrpides N."/>
            <person name="Mavromatis K."/>
            <person name="Ivanova N."/>
            <person name="Brettin T."/>
            <person name="Detter J.C."/>
            <person name="Han C."/>
            <person name="Larimer F."/>
            <person name="Land M."/>
            <person name="Hauser L."/>
            <person name="Markowitz V."/>
            <person name="Cheng J.-F."/>
            <person name="Hugenholtz P."/>
            <person name="Woyke T."/>
            <person name="Wu D."/>
            <person name="Brambilla E."/>
            <person name="Klenk H.-P."/>
            <person name="Eisen J.A."/>
        </authorList>
    </citation>
    <scope>NUCLEOTIDE SEQUENCE [LARGE SCALE GENOMIC DNA]</scope>
    <source>
        <strain evidence="10">DSM 18391 / NRRL B-41598 / KBS 63</strain>
    </source>
</reference>
<dbReference type="GO" id="GO:0016853">
    <property type="term" value="F:isomerase activity"/>
    <property type="evidence" value="ECO:0007669"/>
    <property type="project" value="UniProtKB-KW"/>
</dbReference>
<dbReference type="STRING" id="926566.Terro_0189"/>
<dbReference type="OrthoDB" id="117402at2"/>
<keyword evidence="5" id="KW-0676">Redox-active center</keyword>
<feature type="domain" description="Thioredoxin-like fold" evidence="8">
    <location>
        <begin position="136"/>
        <end position="312"/>
    </location>
</feature>